<dbReference type="NCBIfam" id="TIGR02436">
    <property type="entry name" value="four helix bundle protein"/>
    <property type="match status" value="1"/>
</dbReference>
<evidence type="ECO:0000313" key="1">
    <source>
        <dbReference type="EMBL" id="AXB55150.1"/>
    </source>
</evidence>
<dbReference type="PIRSF" id="PIRSF035652">
    <property type="entry name" value="CHP02436"/>
    <property type="match status" value="1"/>
</dbReference>
<dbReference type="Pfam" id="PF05635">
    <property type="entry name" value="23S_rRNA_IVP"/>
    <property type="match status" value="1"/>
</dbReference>
<keyword evidence="2" id="KW-1185">Reference proteome</keyword>
<reference evidence="1 2" key="1">
    <citation type="submission" date="2018-06" db="EMBL/GenBank/DDBJ databases">
        <title>Genome sequencing of Flavobacterium.</title>
        <authorList>
            <person name="Baek M.-G."/>
            <person name="Yi H."/>
        </authorList>
    </citation>
    <scope>NUCLEOTIDE SEQUENCE [LARGE SCALE GENOMIC DNA]</scope>
    <source>
        <strain evidence="1 2">HYN0086</strain>
    </source>
</reference>
<gene>
    <name evidence="1" type="ORF">HYN86_00420</name>
</gene>
<dbReference type="EMBL" id="CP030261">
    <property type="protein sequence ID" value="AXB55150.1"/>
    <property type="molecule type" value="Genomic_DNA"/>
</dbReference>
<dbReference type="SUPFAM" id="SSF158446">
    <property type="entry name" value="IVS-encoded protein-like"/>
    <property type="match status" value="1"/>
</dbReference>
<organism evidence="1 2">
    <name type="scientific">Flavobacterium fluviale</name>
    <dbReference type="NCBI Taxonomy" id="2249356"/>
    <lineage>
        <taxon>Bacteria</taxon>
        <taxon>Pseudomonadati</taxon>
        <taxon>Bacteroidota</taxon>
        <taxon>Flavobacteriia</taxon>
        <taxon>Flavobacteriales</taxon>
        <taxon>Flavobacteriaceae</taxon>
        <taxon>Flavobacterium</taxon>
    </lineage>
</organism>
<sequence>MKNNIVKNKSFDFAIRIVKLYQYLSSEKKEFILSKQLLRSGTSIGAMIREAEHAESKSDFIHKFAVAQKEANEVIYWLELLKATDYLNQKEFENINNDAVSILKLITSIIKTSKSQLSKSRLLPN</sequence>
<dbReference type="Proteomes" id="UP000251561">
    <property type="component" value="Chromosome"/>
</dbReference>
<dbReference type="InterPro" id="IPR036583">
    <property type="entry name" value="23S_rRNA_IVS_sf"/>
</dbReference>
<accession>A0A344LMK8</accession>
<dbReference type="Gene3D" id="1.20.1440.60">
    <property type="entry name" value="23S rRNA-intervening sequence"/>
    <property type="match status" value="1"/>
</dbReference>
<dbReference type="InterPro" id="IPR012657">
    <property type="entry name" value="23S_rRNA-intervening_sequence"/>
</dbReference>
<dbReference type="AlphaFoldDB" id="A0A344LMK8"/>
<dbReference type="PANTHER" id="PTHR38471:SF2">
    <property type="entry name" value="FOUR HELIX BUNDLE PROTEIN"/>
    <property type="match status" value="1"/>
</dbReference>
<dbReference type="OrthoDB" id="285993at2"/>
<dbReference type="KEGG" id="ffl:HYN86_00420"/>
<dbReference type="PANTHER" id="PTHR38471">
    <property type="entry name" value="FOUR HELIX BUNDLE PROTEIN"/>
    <property type="match status" value="1"/>
</dbReference>
<proteinExistence type="predicted"/>
<name>A0A344LMK8_9FLAO</name>
<dbReference type="RefSeq" id="WP_113676292.1">
    <property type="nucleotide sequence ID" value="NZ_CP030261.1"/>
</dbReference>
<protein>
    <submittedName>
        <fullName evidence="1">Four helix bundle protein</fullName>
    </submittedName>
</protein>
<evidence type="ECO:0000313" key="2">
    <source>
        <dbReference type="Proteomes" id="UP000251561"/>
    </source>
</evidence>